<evidence type="ECO:0000256" key="1">
    <source>
        <dbReference type="SAM" id="MobiDB-lite"/>
    </source>
</evidence>
<protein>
    <submittedName>
        <fullName evidence="3">DUF2637 domain-containing protein</fullName>
    </submittedName>
</protein>
<feature type="region of interest" description="Disordered" evidence="1">
    <location>
        <begin position="350"/>
        <end position="398"/>
    </location>
</feature>
<accession>A0ABD5EBT5</accession>
<dbReference type="Proteomes" id="UP001183607">
    <property type="component" value="Unassembled WGS sequence"/>
</dbReference>
<sequence>MPSGVLPLPATDPLRESGWRADWRAVQILTALAIFGAVVVGAIGFGLSFTNLSAAAEERFGFTPDGSDFFALGVDAGIITFLALDLCLSALRMPWPLLRVLAHAMTLASVYFNAAGSGSIMDNPARAAAHGLMPVLFVIGVEAGRRALVHRAKLPGEHDTIPLRRWLLAPITTPSIFRTMKIWELSYSTVLKIRREQRIHKVWAKHEQDFAEDLTSPQALASLIKELAPVGMSPAEAMSLPAAMARAEQRRRQDEERERERLADEAAQAEHEKEMRAIAREAEKAEAAAELIATRGVSQARAEGAVAEAETEAGAITEAARKRAEAVAAVGTAEEQARIAEADARAAEARRAEAEQDARALRIEEENTRRRSETKAAAQRAAESARSEAEARRAAAEADARAAEARRAAAEADARATLADDFAALSSTDRKTRRVARLLARADVTGGELTNAEIAAAIGGASEGTASGYRAKARALLESGYDPAADLDQGALLNA</sequence>
<name>A0ABD5EBT5_9ACTN</name>
<dbReference type="InterPro" id="IPR021235">
    <property type="entry name" value="DUF2637"/>
</dbReference>
<evidence type="ECO:0000313" key="4">
    <source>
        <dbReference type="Proteomes" id="UP001183607"/>
    </source>
</evidence>
<keyword evidence="2" id="KW-1133">Transmembrane helix</keyword>
<proteinExistence type="predicted"/>
<feature type="region of interest" description="Disordered" evidence="1">
    <location>
        <begin position="245"/>
        <end position="270"/>
    </location>
</feature>
<feature type="transmembrane region" description="Helical" evidence="2">
    <location>
        <begin position="25"/>
        <end position="49"/>
    </location>
</feature>
<keyword evidence="2" id="KW-0472">Membrane</keyword>
<comment type="caution">
    <text evidence="3">The sequence shown here is derived from an EMBL/GenBank/DDBJ whole genome shotgun (WGS) entry which is preliminary data.</text>
</comment>
<feature type="compositionally biased region" description="Basic and acidic residues" evidence="1">
    <location>
        <begin position="383"/>
        <end position="398"/>
    </location>
</feature>
<feature type="compositionally biased region" description="Basic and acidic residues" evidence="1">
    <location>
        <begin position="247"/>
        <end position="270"/>
    </location>
</feature>
<feature type="compositionally biased region" description="Basic and acidic residues" evidence="1">
    <location>
        <begin position="350"/>
        <end position="374"/>
    </location>
</feature>
<dbReference type="AlphaFoldDB" id="A0ABD5EBT5"/>
<keyword evidence="2" id="KW-0812">Transmembrane</keyword>
<feature type="transmembrane region" description="Helical" evidence="2">
    <location>
        <begin position="69"/>
        <end position="88"/>
    </location>
</feature>
<gene>
    <name evidence="3" type="ORF">RM574_25620</name>
</gene>
<evidence type="ECO:0000313" key="3">
    <source>
        <dbReference type="EMBL" id="MDT0418864.1"/>
    </source>
</evidence>
<reference evidence="4" key="1">
    <citation type="submission" date="2023-07" db="EMBL/GenBank/DDBJ databases">
        <title>30 novel species of actinomycetes from the DSMZ collection.</title>
        <authorList>
            <person name="Nouioui I."/>
        </authorList>
    </citation>
    <scope>NUCLEOTIDE SEQUENCE [LARGE SCALE GENOMIC DNA]</scope>
    <source>
        <strain evidence="4">DSM 41982</strain>
    </source>
</reference>
<dbReference type="EMBL" id="JAVRER010000056">
    <property type="protein sequence ID" value="MDT0418864.1"/>
    <property type="molecule type" value="Genomic_DNA"/>
</dbReference>
<dbReference type="Pfam" id="PF10935">
    <property type="entry name" value="DUF2637"/>
    <property type="match status" value="1"/>
</dbReference>
<evidence type="ECO:0000256" key="2">
    <source>
        <dbReference type="SAM" id="Phobius"/>
    </source>
</evidence>
<organism evidence="3 4">
    <name type="scientific">Streptomyces evansiae</name>
    <dbReference type="NCBI Taxonomy" id="3075535"/>
    <lineage>
        <taxon>Bacteria</taxon>
        <taxon>Bacillati</taxon>
        <taxon>Actinomycetota</taxon>
        <taxon>Actinomycetes</taxon>
        <taxon>Kitasatosporales</taxon>
        <taxon>Streptomycetaceae</taxon>
        <taxon>Streptomyces</taxon>
    </lineage>
</organism>
<dbReference type="RefSeq" id="WP_093853368.1">
    <property type="nucleotide sequence ID" value="NZ_JAVRER010000056.1"/>
</dbReference>